<dbReference type="GeneID" id="39580015"/>
<accession>A0A3N2PZ03</accession>
<evidence type="ECO:0000313" key="2">
    <source>
        <dbReference type="EMBL" id="ROT39658.1"/>
    </source>
</evidence>
<organism evidence="2 3">
    <name type="scientific">Sodiomyces alkalinus (strain CBS 110278 / VKM F-3762 / F11)</name>
    <name type="common">Alkaliphilic filamentous fungus</name>
    <dbReference type="NCBI Taxonomy" id="1314773"/>
    <lineage>
        <taxon>Eukaryota</taxon>
        <taxon>Fungi</taxon>
        <taxon>Dikarya</taxon>
        <taxon>Ascomycota</taxon>
        <taxon>Pezizomycotina</taxon>
        <taxon>Sordariomycetes</taxon>
        <taxon>Hypocreomycetidae</taxon>
        <taxon>Glomerellales</taxon>
        <taxon>Plectosphaerellaceae</taxon>
        <taxon>Sodiomyces</taxon>
    </lineage>
</organism>
<dbReference type="RefSeq" id="XP_028467464.1">
    <property type="nucleotide sequence ID" value="XM_028611537.1"/>
</dbReference>
<proteinExistence type="predicted"/>
<protein>
    <submittedName>
        <fullName evidence="2">Uncharacterized protein</fullName>
    </submittedName>
</protein>
<dbReference type="OrthoDB" id="5376498at2759"/>
<gene>
    <name evidence="2" type="ORF">SODALDRAFT_331768</name>
</gene>
<evidence type="ECO:0000313" key="3">
    <source>
        <dbReference type="Proteomes" id="UP000272025"/>
    </source>
</evidence>
<dbReference type="AlphaFoldDB" id="A0A3N2PZ03"/>
<sequence length="148" mass="16932">MPRHQDMDDPIWSIRFKHGVHTVLLFIDSMKPFSEVTSTLLEILRERYPDGLTLNHTDGAPSTKLPPPGSDMPRIAYGVPHNPNDLSQGWRELPVRQTDIPLDSPIKNNGVVAFTFVSDDRDELEEVDFVVDVPSFEDEYDENEEQEK</sequence>
<name>A0A3N2PZ03_SODAK</name>
<dbReference type="EMBL" id="ML119053">
    <property type="protein sequence ID" value="ROT39658.1"/>
    <property type="molecule type" value="Genomic_DNA"/>
</dbReference>
<evidence type="ECO:0000256" key="1">
    <source>
        <dbReference type="SAM" id="MobiDB-lite"/>
    </source>
</evidence>
<reference evidence="2 3" key="1">
    <citation type="journal article" date="2018" name="Mol. Ecol.">
        <title>The obligate alkalophilic soda-lake fungus Sodiomyces alkalinus has shifted to a protein diet.</title>
        <authorList>
            <person name="Grum-Grzhimaylo A.A."/>
            <person name="Falkoski D.L."/>
            <person name="van den Heuvel J."/>
            <person name="Valero-Jimenez C.A."/>
            <person name="Min B."/>
            <person name="Choi I.G."/>
            <person name="Lipzen A."/>
            <person name="Daum C.G."/>
            <person name="Aanen D.K."/>
            <person name="Tsang A."/>
            <person name="Henrissat B."/>
            <person name="Bilanenko E.N."/>
            <person name="de Vries R.P."/>
            <person name="van Kan J.A.L."/>
            <person name="Grigoriev I.V."/>
            <person name="Debets A.J.M."/>
        </authorList>
    </citation>
    <scope>NUCLEOTIDE SEQUENCE [LARGE SCALE GENOMIC DNA]</scope>
    <source>
        <strain evidence="2 3">F11</strain>
    </source>
</reference>
<feature type="region of interest" description="Disordered" evidence="1">
    <location>
        <begin position="53"/>
        <end position="72"/>
    </location>
</feature>
<keyword evidence="3" id="KW-1185">Reference proteome</keyword>
<dbReference type="Proteomes" id="UP000272025">
    <property type="component" value="Unassembled WGS sequence"/>
</dbReference>